<organism evidence="2 3">
    <name type="scientific">Paraphaeosphaeria minitans</name>
    <dbReference type="NCBI Taxonomy" id="565426"/>
    <lineage>
        <taxon>Eukaryota</taxon>
        <taxon>Fungi</taxon>
        <taxon>Dikarya</taxon>
        <taxon>Ascomycota</taxon>
        <taxon>Pezizomycotina</taxon>
        <taxon>Dothideomycetes</taxon>
        <taxon>Pleosporomycetidae</taxon>
        <taxon>Pleosporales</taxon>
        <taxon>Massarineae</taxon>
        <taxon>Didymosphaeriaceae</taxon>
        <taxon>Paraphaeosphaeria</taxon>
    </lineage>
</organism>
<accession>A0A9P6GMU8</accession>
<gene>
    <name evidence="2" type="ORF">PMIN01_03612</name>
</gene>
<dbReference type="AlphaFoldDB" id="A0A9P6GMU8"/>
<dbReference type="OrthoDB" id="3788553at2759"/>
<evidence type="ECO:0000313" key="2">
    <source>
        <dbReference type="EMBL" id="KAF9738329.1"/>
    </source>
</evidence>
<comment type="caution">
    <text evidence="2">The sequence shown here is derived from an EMBL/GenBank/DDBJ whole genome shotgun (WGS) entry which is preliminary data.</text>
</comment>
<protein>
    <submittedName>
        <fullName evidence="2">Uncharacterized protein</fullName>
    </submittedName>
</protein>
<evidence type="ECO:0000256" key="1">
    <source>
        <dbReference type="SAM" id="MobiDB-lite"/>
    </source>
</evidence>
<evidence type="ECO:0000313" key="3">
    <source>
        <dbReference type="Proteomes" id="UP000756921"/>
    </source>
</evidence>
<reference evidence="2" key="1">
    <citation type="journal article" date="2020" name="Mol. Plant Microbe Interact.">
        <title>Genome Sequence of the Biocontrol Agent Coniothyrium minitans strain Conio (IMI 134523).</title>
        <authorList>
            <person name="Patel D."/>
            <person name="Shittu T.A."/>
            <person name="Baroncelli R."/>
            <person name="Muthumeenakshi S."/>
            <person name="Osborne T.H."/>
            <person name="Janganan T.K."/>
            <person name="Sreenivasaprasad S."/>
        </authorList>
    </citation>
    <scope>NUCLEOTIDE SEQUENCE</scope>
    <source>
        <strain evidence="2">Conio</strain>
    </source>
</reference>
<feature type="region of interest" description="Disordered" evidence="1">
    <location>
        <begin position="15"/>
        <end position="61"/>
    </location>
</feature>
<sequence>MAGIGHAALNRLEQSLSERKNEYDLPVDPRYSSDDDNDDNNNNKNDGLPLPTNHHPPINKATEDARFPHLCKHTLAGTIKAHTQIYVVNEQIIQAKTTWCTTLHAFDSLHSANTDARTRAVFQHANGDASIVQAQYRNGYGTWTTKLDTPRGRITKSVFVNATVLQRLVGLPVTPHVVDERPRLGDQLVPSGMPGFRRVRQIQAFRSTDSIRAEVERPGGAVRDARWAQGRWVEDGLRQHPAQRNKAVGEVGAIENGTQEERGVRVGTRNVVPKRVSIEDLKEFASLHTLL</sequence>
<keyword evidence="3" id="KW-1185">Reference proteome</keyword>
<dbReference type="EMBL" id="WJXW01000003">
    <property type="protein sequence ID" value="KAF9738329.1"/>
    <property type="molecule type" value="Genomic_DNA"/>
</dbReference>
<proteinExistence type="predicted"/>
<name>A0A9P6GMU8_9PLEO</name>
<dbReference type="Proteomes" id="UP000756921">
    <property type="component" value="Unassembled WGS sequence"/>
</dbReference>